<proteinExistence type="predicted"/>
<organism evidence="1 2">
    <name type="scientific">Lysobacter hankyongensis</name>
    <dbReference type="NCBI Taxonomy" id="1176535"/>
    <lineage>
        <taxon>Bacteria</taxon>
        <taxon>Pseudomonadati</taxon>
        <taxon>Pseudomonadota</taxon>
        <taxon>Gammaproteobacteria</taxon>
        <taxon>Lysobacterales</taxon>
        <taxon>Lysobacteraceae</taxon>
        <taxon>Lysobacter</taxon>
    </lineage>
</organism>
<evidence type="ECO:0000313" key="1">
    <source>
        <dbReference type="EMBL" id="GAA4799149.1"/>
    </source>
</evidence>
<comment type="caution">
    <text evidence="1">The sequence shown here is derived from an EMBL/GenBank/DDBJ whole genome shotgun (WGS) entry which is preliminary data.</text>
</comment>
<evidence type="ECO:0008006" key="3">
    <source>
        <dbReference type="Google" id="ProtNLM"/>
    </source>
</evidence>
<gene>
    <name evidence="1" type="ORF">GCM10023307_26760</name>
</gene>
<dbReference type="Proteomes" id="UP001499959">
    <property type="component" value="Unassembled WGS sequence"/>
</dbReference>
<accession>A0ABP9BQV0</accession>
<reference evidence="2" key="1">
    <citation type="journal article" date="2019" name="Int. J. Syst. Evol. Microbiol.">
        <title>The Global Catalogue of Microorganisms (GCM) 10K type strain sequencing project: providing services to taxonomists for standard genome sequencing and annotation.</title>
        <authorList>
            <consortium name="The Broad Institute Genomics Platform"/>
            <consortium name="The Broad Institute Genome Sequencing Center for Infectious Disease"/>
            <person name="Wu L."/>
            <person name="Ma J."/>
        </authorList>
    </citation>
    <scope>NUCLEOTIDE SEQUENCE [LARGE SCALE GENOMIC DNA]</scope>
    <source>
        <strain evidence="2">JCM 18204</strain>
    </source>
</reference>
<dbReference type="EMBL" id="BAABJE010000014">
    <property type="protein sequence ID" value="GAA4799149.1"/>
    <property type="molecule type" value="Genomic_DNA"/>
</dbReference>
<evidence type="ECO:0000313" key="2">
    <source>
        <dbReference type="Proteomes" id="UP001499959"/>
    </source>
</evidence>
<name>A0ABP9BQV0_9GAMM</name>
<sequence>MALALIVAGCGRSVNGVDQAGKTQLAPDLYGCPDLSGTYAFPPPGAKGVSYRGSMLEEFPIEWGNRVPASQIRGLTIRRVEPGAYEFRFMVEDTRVVQHLALIREFYKPRYRELYHLLQAPQRDAFIAREGEAAHAKRVAELGPPAEIVRTLRAGTDMICRDGWIELPRAYTKPIRLTLGEDRSILGESREISTVGITVWCGDGCKDLPIPTGTYTGTLRWPRDDAQRPWRVQDLAARSLLERPIDEIEAEVARREAEQARSDADRFLAADDIRGRLEGLAPAGTVVETVEVRGGEVHVRYTAPTADVDTLLNRVAGVGGNGAATGPQRVQRIVTSGRFHVRSVEFVLTDSPMVLRSEATASMGNASGEDPASGMAVLSAAPSAAVAGSAPANAPGPATTANAAGSQLPPAGYADPLAIQRRVGRLFPAGCRVVDVRYGGERVTLTGQAETHRCVSDGMRALDAAQSRPELLSIVRESNDSHRFEILIVPSALTAK</sequence>
<protein>
    <recommendedName>
        <fullName evidence="3">DUF4892 domain-containing protein</fullName>
    </recommendedName>
</protein>
<keyword evidence="2" id="KW-1185">Reference proteome</keyword>